<evidence type="ECO:0000256" key="3">
    <source>
        <dbReference type="ARBA" id="ARBA00022576"/>
    </source>
</evidence>
<evidence type="ECO:0000256" key="1">
    <source>
        <dbReference type="ARBA" id="ARBA00001933"/>
    </source>
</evidence>
<dbReference type="InterPro" id="IPR050596">
    <property type="entry name" value="AspAT/PAT-like"/>
</dbReference>
<reference evidence="8" key="1">
    <citation type="journal article" date="2019" name="Int. J. Syst. Evol. Microbiol.">
        <title>The Global Catalogue of Microorganisms (GCM) 10K type strain sequencing project: providing services to taxonomists for standard genome sequencing and annotation.</title>
        <authorList>
            <consortium name="The Broad Institute Genomics Platform"/>
            <consortium name="The Broad Institute Genome Sequencing Center for Infectious Disease"/>
            <person name="Wu L."/>
            <person name="Ma J."/>
        </authorList>
    </citation>
    <scope>NUCLEOTIDE SEQUENCE [LARGE SCALE GENOMIC DNA]</scope>
    <source>
        <strain evidence="8">JCM 10303</strain>
    </source>
</reference>
<dbReference type="InterPro" id="IPR015424">
    <property type="entry name" value="PyrdxlP-dep_Trfase"/>
</dbReference>
<comment type="cofactor">
    <cofactor evidence="1">
        <name>pyridoxal 5'-phosphate</name>
        <dbReference type="ChEBI" id="CHEBI:597326"/>
    </cofactor>
</comment>
<feature type="domain" description="Aminotransferase class I/classII large" evidence="6">
    <location>
        <begin position="35"/>
        <end position="382"/>
    </location>
</feature>
<accession>A0ABP3NDE4</accession>
<evidence type="ECO:0000313" key="8">
    <source>
        <dbReference type="Proteomes" id="UP001500729"/>
    </source>
</evidence>
<dbReference type="SUPFAM" id="SSF53383">
    <property type="entry name" value="PLP-dependent transferases"/>
    <property type="match status" value="1"/>
</dbReference>
<proteinExistence type="inferred from homology"/>
<keyword evidence="4" id="KW-0808">Transferase</keyword>
<name>A0ABP3NDE4_SACER</name>
<evidence type="ECO:0000313" key="7">
    <source>
        <dbReference type="EMBL" id="GAA0541972.1"/>
    </source>
</evidence>
<sequence>MPDSLLAAATRADVPPFHVMEVVSAAAARQRTRGDVVSLAAGQPSSPAPRAVRDAAADALHRHPLGYTEQLGLAELREAIAGHYNRTYDVSAEAGDVVVTTGASGAFLLAFLAAFDAGDRVALARPGYPAYRNILAALGCEVVELPCDESTRFQPTVEMLEALDEPVRGLVVASPANPTGTVLAKRELAELAAWCERNDVRLISDELYHGISYEEPLHTAWEFSREAIVVNSFSKLWCMTGWRLGWMLVPPGLLRAVDSLTGNFTLCPPALSQYGALGAFTSDAYEEVSAHVQVYRTNRELLLAGLAELGITRVAPADGAFYVYADIGHLAEDSMAFCRRLLEDTGVAVVPGIDFDPVDGHRFVRMSFAGSTADISEALARLATWLRR</sequence>
<dbReference type="InterPro" id="IPR015421">
    <property type="entry name" value="PyrdxlP-dep_Trfase_major"/>
</dbReference>
<keyword evidence="3 7" id="KW-0032">Aminotransferase</keyword>
<dbReference type="InterPro" id="IPR004839">
    <property type="entry name" value="Aminotransferase_I/II_large"/>
</dbReference>
<keyword evidence="8" id="KW-1185">Reference proteome</keyword>
<evidence type="ECO:0000256" key="5">
    <source>
        <dbReference type="ARBA" id="ARBA00022898"/>
    </source>
</evidence>
<dbReference type="Pfam" id="PF00155">
    <property type="entry name" value="Aminotran_1_2"/>
    <property type="match status" value="1"/>
</dbReference>
<dbReference type="Gene3D" id="3.40.640.10">
    <property type="entry name" value="Type I PLP-dependent aspartate aminotransferase-like (Major domain)"/>
    <property type="match status" value="1"/>
</dbReference>
<comment type="similarity">
    <text evidence="2">Belongs to the class-I pyridoxal-phosphate-dependent aminotransferase family.</text>
</comment>
<evidence type="ECO:0000256" key="4">
    <source>
        <dbReference type="ARBA" id="ARBA00022679"/>
    </source>
</evidence>
<dbReference type="Proteomes" id="UP001500729">
    <property type="component" value="Unassembled WGS sequence"/>
</dbReference>
<dbReference type="GO" id="GO:0008483">
    <property type="term" value="F:transaminase activity"/>
    <property type="evidence" value="ECO:0007669"/>
    <property type="project" value="UniProtKB-KW"/>
</dbReference>
<organism evidence="7 8">
    <name type="scientific">Saccharopolyspora erythraea</name>
    <name type="common">Streptomyces erythraeus</name>
    <dbReference type="NCBI Taxonomy" id="1836"/>
    <lineage>
        <taxon>Bacteria</taxon>
        <taxon>Bacillati</taxon>
        <taxon>Actinomycetota</taxon>
        <taxon>Actinomycetes</taxon>
        <taxon>Pseudonocardiales</taxon>
        <taxon>Pseudonocardiaceae</taxon>
        <taxon>Saccharopolyspora</taxon>
    </lineage>
</organism>
<gene>
    <name evidence="7" type="ORF">GCM10009533_46260</name>
</gene>
<evidence type="ECO:0000259" key="6">
    <source>
        <dbReference type="Pfam" id="PF00155"/>
    </source>
</evidence>
<dbReference type="PANTHER" id="PTHR46383">
    <property type="entry name" value="ASPARTATE AMINOTRANSFERASE"/>
    <property type="match status" value="1"/>
</dbReference>
<comment type="caution">
    <text evidence="7">The sequence shown here is derived from an EMBL/GenBank/DDBJ whole genome shotgun (WGS) entry which is preliminary data.</text>
</comment>
<protein>
    <submittedName>
        <fullName evidence="7">Pyridoxal phosphate-dependent aminotransferase</fullName>
    </submittedName>
</protein>
<dbReference type="CDD" id="cd00609">
    <property type="entry name" value="AAT_like"/>
    <property type="match status" value="1"/>
</dbReference>
<keyword evidence="5" id="KW-0663">Pyridoxal phosphate</keyword>
<dbReference type="RefSeq" id="WP_009948771.1">
    <property type="nucleotide sequence ID" value="NZ_BAAAGS010000034.1"/>
</dbReference>
<dbReference type="EMBL" id="BAAAGS010000034">
    <property type="protein sequence ID" value="GAA0541972.1"/>
    <property type="molecule type" value="Genomic_DNA"/>
</dbReference>
<dbReference type="PANTHER" id="PTHR46383:SF2">
    <property type="entry name" value="AMINOTRANSFERASE"/>
    <property type="match status" value="1"/>
</dbReference>
<evidence type="ECO:0000256" key="2">
    <source>
        <dbReference type="ARBA" id="ARBA00007441"/>
    </source>
</evidence>